<proteinExistence type="predicted"/>
<evidence type="ECO:0000313" key="1">
    <source>
        <dbReference type="EMBL" id="JAD82194.1"/>
    </source>
</evidence>
<dbReference type="EMBL" id="GBRH01215701">
    <property type="protein sequence ID" value="JAD82194.1"/>
    <property type="molecule type" value="Transcribed_RNA"/>
</dbReference>
<reference evidence="1" key="1">
    <citation type="submission" date="2014-09" db="EMBL/GenBank/DDBJ databases">
        <authorList>
            <person name="Magalhaes I.L.F."/>
            <person name="Oliveira U."/>
            <person name="Santos F.R."/>
            <person name="Vidigal T.H.D.A."/>
            <person name="Brescovit A.D."/>
            <person name="Santos A.J."/>
        </authorList>
    </citation>
    <scope>NUCLEOTIDE SEQUENCE</scope>
    <source>
        <tissue evidence="1">Shoot tissue taken approximately 20 cm above the soil surface</tissue>
    </source>
</reference>
<organism evidence="1">
    <name type="scientific">Arundo donax</name>
    <name type="common">Giant reed</name>
    <name type="synonym">Donax arundinaceus</name>
    <dbReference type="NCBI Taxonomy" id="35708"/>
    <lineage>
        <taxon>Eukaryota</taxon>
        <taxon>Viridiplantae</taxon>
        <taxon>Streptophyta</taxon>
        <taxon>Embryophyta</taxon>
        <taxon>Tracheophyta</taxon>
        <taxon>Spermatophyta</taxon>
        <taxon>Magnoliopsida</taxon>
        <taxon>Liliopsida</taxon>
        <taxon>Poales</taxon>
        <taxon>Poaceae</taxon>
        <taxon>PACMAD clade</taxon>
        <taxon>Arundinoideae</taxon>
        <taxon>Arundineae</taxon>
        <taxon>Arundo</taxon>
    </lineage>
</organism>
<dbReference type="AlphaFoldDB" id="A0A0A9D0U7"/>
<name>A0A0A9D0U7_ARUDO</name>
<protein>
    <submittedName>
        <fullName evidence="1">Uncharacterized protein</fullName>
    </submittedName>
</protein>
<accession>A0A0A9D0U7</accession>
<sequence>MMSRYGILTLFFISTLICIGHYVSNNFIS</sequence>
<reference evidence="1" key="2">
    <citation type="journal article" date="2015" name="Data Brief">
        <title>Shoot transcriptome of the giant reed, Arundo donax.</title>
        <authorList>
            <person name="Barrero R.A."/>
            <person name="Guerrero F.D."/>
            <person name="Moolhuijzen P."/>
            <person name="Goolsby J.A."/>
            <person name="Tidwell J."/>
            <person name="Bellgard S.E."/>
            <person name="Bellgard M.I."/>
        </authorList>
    </citation>
    <scope>NUCLEOTIDE SEQUENCE</scope>
    <source>
        <tissue evidence="1">Shoot tissue taken approximately 20 cm above the soil surface</tissue>
    </source>
</reference>